<evidence type="ECO:0000313" key="7">
    <source>
        <dbReference type="EMBL" id="MYZ65885.1"/>
    </source>
</evidence>
<gene>
    <name evidence="4" type="primary">lon</name>
    <name evidence="8" type="ORF">B6U60_03060</name>
    <name evidence="9" type="ORF">DBP89_01530</name>
    <name evidence="7" type="ORF">FYL06_02770</name>
    <name evidence="6" type="ORF">FYL10_00930</name>
    <name evidence="4" type="ORF">LSJ_0712</name>
    <name evidence="5" type="ORF">PV940_03870</name>
</gene>
<name>A0A089QBG3_9LACO</name>
<sequence length="344" mass="37831">MKKVNKYIVTLTILVIVAILMFLPIPVYLEQPGAAESINQYVTVNGKTNKQKGDFMLVYVAVQKATPLTYLWSFSQKHIDRVSAEEMTGGSSDAEFDRIQEYYMQDAVNSAKYVALKHAGKEVSQKYIGIYVMSVLDKSDFKNKIQVGDTITNVNGKHYSNATGYQNALAKIKAGEKVTITYQRDGKNHKAIGKTMKLPQTKRTGIGITLANRSKVKTNEKISANMEGIGGPSAGLMLSLQMYSQLSKKDLLKGRDVAGTGTIDADGKVGDIGGIDKKVISASKAHAKIFFAPDNPVSKVVKKYDPNAKSNYEEAVETAKEIHTKMKIVPVRSFNDAVNYLENN</sequence>
<evidence type="ECO:0000313" key="11">
    <source>
        <dbReference type="Proteomes" id="UP000192638"/>
    </source>
</evidence>
<evidence type="ECO:0000313" key="5">
    <source>
        <dbReference type="EMBL" id="MDF4186174.1"/>
    </source>
</evidence>
<dbReference type="Proteomes" id="UP001213566">
    <property type="component" value="Unassembled WGS sequence"/>
</dbReference>
<dbReference type="EC" id="3.4.21.53" evidence="1"/>
<dbReference type="PANTHER" id="PTHR10046">
    <property type="entry name" value="ATP DEPENDENT LON PROTEASE FAMILY MEMBER"/>
    <property type="match status" value="1"/>
</dbReference>
<dbReference type="Proteomes" id="UP000470980">
    <property type="component" value="Unassembled WGS sequence"/>
</dbReference>
<dbReference type="InterPro" id="IPR036034">
    <property type="entry name" value="PDZ_sf"/>
</dbReference>
<organism evidence="4 10">
    <name type="scientific">Ligilactobacillus salivarius</name>
    <dbReference type="NCBI Taxonomy" id="1624"/>
    <lineage>
        <taxon>Bacteria</taxon>
        <taxon>Bacillati</taxon>
        <taxon>Bacillota</taxon>
        <taxon>Bacilli</taxon>
        <taxon>Lactobacillales</taxon>
        <taxon>Lactobacillaceae</taxon>
        <taxon>Ligilactobacillus</taxon>
    </lineage>
</organism>
<dbReference type="PROSITE" id="PS51786">
    <property type="entry name" value="LON_PROTEOLYTIC"/>
    <property type="match status" value="1"/>
</dbReference>
<dbReference type="GO" id="GO:0004176">
    <property type="term" value="F:ATP-dependent peptidase activity"/>
    <property type="evidence" value="ECO:0007669"/>
    <property type="project" value="UniProtKB-UniRule"/>
</dbReference>
<dbReference type="AlphaFoldDB" id="A0A089QBG3"/>
<dbReference type="EMBL" id="QAGV01000001">
    <property type="protein sequence ID" value="PTR98835.1"/>
    <property type="molecule type" value="Genomic_DNA"/>
</dbReference>
<dbReference type="SMART" id="SM00228">
    <property type="entry name" value="PDZ"/>
    <property type="match status" value="1"/>
</dbReference>
<dbReference type="Gene3D" id="3.30.230.10">
    <property type="match status" value="1"/>
</dbReference>
<protein>
    <recommendedName>
        <fullName evidence="1">endopeptidase La</fullName>
        <ecNumber evidence="1">3.4.21.53</ecNumber>
    </recommendedName>
</protein>
<feature type="active site" evidence="1">
    <location>
        <position position="233"/>
    </location>
</feature>
<keyword evidence="1" id="KW-0720">Serine protease</keyword>
<dbReference type="InterPro" id="IPR014721">
    <property type="entry name" value="Ribsml_uS5_D2-typ_fold_subgr"/>
</dbReference>
<dbReference type="EMBL" id="VSTR01000001">
    <property type="protein sequence ID" value="MYY72261.1"/>
    <property type="molecule type" value="Genomic_DNA"/>
</dbReference>
<evidence type="ECO:0000313" key="4">
    <source>
        <dbReference type="EMBL" id="AIR10404.1"/>
    </source>
</evidence>
<dbReference type="InterPro" id="IPR020568">
    <property type="entry name" value="Ribosomal_Su5_D2-typ_SF"/>
</dbReference>
<keyword evidence="1 4" id="KW-0645">Protease</keyword>
<dbReference type="Proteomes" id="UP000192638">
    <property type="component" value="Unassembled WGS sequence"/>
</dbReference>
<reference evidence="4 10" key="1">
    <citation type="journal article" date="2014" name="BMC Genomics">
        <title>Unusual genome complexity in Lactobacillus salivarius JCM1046.</title>
        <authorList>
            <person name="Raftis E.J."/>
            <person name="Forde B.M."/>
            <person name="Claesson M.J."/>
            <person name="O'Toole P.W."/>
        </authorList>
    </citation>
    <scope>NUCLEOTIDE SEQUENCE [LARGE SCALE GENOMIC DNA]</scope>
    <source>
        <strain evidence="4 10">JCM1046</strain>
    </source>
</reference>
<evidence type="ECO:0000259" key="3">
    <source>
        <dbReference type="PROSITE" id="PS51786"/>
    </source>
</evidence>
<reference evidence="8 11" key="2">
    <citation type="submission" date="2017-03" db="EMBL/GenBank/DDBJ databases">
        <title>Phylogenomics and comparative genomics of Lactobacillus salivarius, a mammalian gut commensal.</title>
        <authorList>
            <person name="Harris H.M."/>
        </authorList>
    </citation>
    <scope>NUCLEOTIDE SEQUENCE [LARGE SCALE GENOMIC DNA]</scope>
    <source>
        <strain evidence="8 11">LMG 14477</strain>
    </source>
</reference>
<dbReference type="GO" id="GO:0030163">
    <property type="term" value="P:protein catabolic process"/>
    <property type="evidence" value="ECO:0007669"/>
    <property type="project" value="InterPro"/>
</dbReference>
<dbReference type="InterPro" id="IPR001478">
    <property type="entry name" value="PDZ"/>
</dbReference>
<feature type="active site" evidence="1">
    <location>
        <position position="278"/>
    </location>
</feature>
<evidence type="ECO:0000256" key="1">
    <source>
        <dbReference type="PROSITE-ProRule" id="PRU01122"/>
    </source>
</evidence>
<evidence type="ECO:0000313" key="9">
    <source>
        <dbReference type="EMBL" id="PTR98835.1"/>
    </source>
</evidence>
<dbReference type="Proteomes" id="UP000244552">
    <property type="component" value="Unassembled WGS sequence"/>
</dbReference>
<dbReference type="Proteomes" id="UP000471300">
    <property type="component" value="Unassembled WGS sequence"/>
</dbReference>
<evidence type="ECO:0000313" key="12">
    <source>
        <dbReference type="Proteomes" id="UP000244552"/>
    </source>
</evidence>
<dbReference type="Proteomes" id="UP000029488">
    <property type="component" value="Chromosome"/>
</dbReference>
<dbReference type="KEGG" id="lsj:LSJ_0712"/>
<comment type="similarity">
    <text evidence="1">Belongs to the peptidase S16 family.</text>
</comment>
<feature type="domain" description="Lon proteolytic" evidence="3">
    <location>
        <begin position="227"/>
        <end position="344"/>
    </location>
</feature>
<dbReference type="Pfam" id="PF05362">
    <property type="entry name" value="Lon_C"/>
    <property type="match status" value="1"/>
</dbReference>
<feature type="transmembrane region" description="Helical" evidence="2">
    <location>
        <begin position="7"/>
        <end position="29"/>
    </location>
</feature>
<keyword evidence="2" id="KW-1133">Transmembrane helix</keyword>
<evidence type="ECO:0000313" key="10">
    <source>
        <dbReference type="Proteomes" id="UP000029488"/>
    </source>
</evidence>
<accession>A0A089QBG3</accession>
<dbReference type="GO" id="GO:0006508">
    <property type="term" value="P:proteolysis"/>
    <property type="evidence" value="ECO:0007669"/>
    <property type="project" value="UniProtKB-KW"/>
</dbReference>
<dbReference type="EMBL" id="JARKHV010000002">
    <property type="protein sequence ID" value="MDF4186174.1"/>
    <property type="molecule type" value="Genomic_DNA"/>
</dbReference>
<dbReference type="RefSeq" id="WP_003700035.1">
    <property type="nucleotide sequence ID" value="NZ_CBCRTQ010000002.1"/>
</dbReference>
<dbReference type="SUPFAM" id="SSF54211">
    <property type="entry name" value="Ribosomal protein S5 domain 2-like"/>
    <property type="match status" value="1"/>
</dbReference>
<evidence type="ECO:0000313" key="14">
    <source>
        <dbReference type="Proteomes" id="UP000471300"/>
    </source>
</evidence>
<keyword evidence="2" id="KW-0472">Membrane</keyword>
<dbReference type="EMBL" id="NBEB01000036">
    <property type="protein sequence ID" value="OQQ85019.1"/>
    <property type="molecule type" value="Genomic_DNA"/>
</dbReference>
<reference evidence="5" key="5">
    <citation type="submission" date="2023-02" db="EMBL/GenBank/DDBJ databases">
        <title>Draft Whole-Genome Sequences of competitive exclusion Lactobacillus salivarius strains for Poultry.</title>
        <authorList>
            <person name="Ma L.M."/>
            <person name="Lopez-Guerra N."/>
            <person name="Zhang G."/>
        </authorList>
    </citation>
    <scope>NUCLEOTIDE SEQUENCE</scope>
    <source>
        <strain evidence="5">Salm-9</strain>
    </source>
</reference>
<dbReference type="SUPFAM" id="SSF50156">
    <property type="entry name" value="PDZ domain-like"/>
    <property type="match status" value="1"/>
</dbReference>
<evidence type="ECO:0000313" key="8">
    <source>
        <dbReference type="EMBL" id="OQQ85019.1"/>
    </source>
</evidence>
<evidence type="ECO:0000313" key="6">
    <source>
        <dbReference type="EMBL" id="MYY72261.1"/>
    </source>
</evidence>
<dbReference type="GO" id="GO:0005524">
    <property type="term" value="F:ATP binding"/>
    <property type="evidence" value="ECO:0007669"/>
    <property type="project" value="InterPro"/>
</dbReference>
<dbReference type="Pfam" id="PF13180">
    <property type="entry name" value="PDZ_2"/>
    <property type="match status" value="1"/>
</dbReference>
<dbReference type="InterPro" id="IPR008269">
    <property type="entry name" value="Lon_proteolytic"/>
</dbReference>
<evidence type="ECO:0000313" key="13">
    <source>
        <dbReference type="Proteomes" id="UP000470980"/>
    </source>
</evidence>
<dbReference type="EMBL" id="VSTU01000002">
    <property type="protein sequence ID" value="MYZ65885.1"/>
    <property type="molecule type" value="Genomic_DNA"/>
</dbReference>
<comment type="catalytic activity">
    <reaction evidence="1">
        <text>Hydrolysis of proteins in presence of ATP.</text>
        <dbReference type="EC" id="3.4.21.53"/>
    </reaction>
</comment>
<keyword evidence="1 4" id="KW-0378">Hydrolase</keyword>
<reference evidence="13 14" key="4">
    <citation type="journal article" date="2020" name="Food Funct.">
        <title>Screening of Lactobacillus salivarius strains from the feces of Chinese populations and the evaluation of their effects against intestinal inflammation in mice.</title>
        <authorList>
            <person name="Zhai Q."/>
            <person name="Shen X."/>
            <person name="Cen S."/>
            <person name="Zhang C."/>
            <person name="Tian F."/>
            <person name="Zhao J."/>
            <person name="Zhang H."/>
            <person name="Xue Y."/>
            <person name="Chen W."/>
        </authorList>
    </citation>
    <scope>NUCLEOTIDE SEQUENCE [LARGE SCALE GENOMIC DNA]</scope>
    <source>
        <strain evidence="7 14">FZJTZ28M4.scaf</strain>
        <strain evidence="6 13">FZJTZ9M6.scaf</strain>
    </source>
</reference>
<dbReference type="InterPro" id="IPR027065">
    <property type="entry name" value="Lon_Prtase"/>
</dbReference>
<proteinExistence type="inferred from homology"/>
<keyword evidence="2" id="KW-0812">Transmembrane</keyword>
<dbReference type="GO" id="GO:0004252">
    <property type="term" value="F:serine-type endopeptidase activity"/>
    <property type="evidence" value="ECO:0007669"/>
    <property type="project" value="UniProtKB-UniRule"/>
</dbReference>
<dbReference type="NCBIfam" id="NF041438">
    <property type="entry name" value="SepM_fam_S16"/>
    <property type="match status" value="1"/>
</dbReference>
<dbReference type="MEROPS" id="S16.012"/>
<dbReference type="EMBL" id="CP007646">
    <property type="protein sequence ID" value="AIR10404.1"/>
    <property type="molecule type" value="Genomic_DNA"/>
</dbReference>
<evidence type="ECO:0000256" key="2">
    <source>
        <dbReference type="SAM" id="Phobius"/>
    </source>
</evidence>
<reference evidence="9 12" key="3">
    <citation type="journal article" date="2018" name="Genome Announc.">
        <title>Fifty-Six Draft Genome Sequences of 10 Lactobacillus Species from 22 Commercial Dietary Supplements.</title>
        <authorList>
            <person name="Gangiredla J."/>
            <person name="Barnaba T.J."/>
            <person name="Mammel M.K."/>
            <person name="Lacher D.W."/>
            <person name="Elkins C.A."/>
            <person name="Lampel K.A."/>
            <person name="Whitehouse C.A."/>
            <person name="Tartera C."/>
        </authorList>
    </citation>
    <scope>NUCLEOTIDE SEQUENCE [LARGE SCALE GENOMIC DNA]</scope>
    <source>
        <strain evidence="9 12">DS11_12</strain>
    </source>
</reference>